<dbReference type="Gene3D" id="3.40.462.20">
    <property type="match status" value="1"/>
</dbReference>
<dbReference type="Proteomes" id="UP000070133">
    <property type="component" value="Unassembled WGS sequence"/>
</dbReference>
<dbReference type="Pfam" id="PF01565">
    <property type="entry name" value="FAD_binding_4"/>
    <property type="match status" value="1"/>
</dbReference>
<name>A0A139HLR3_9PEZI</name>
<organism evidence="8 9">
    <name type="scientific">Pseudocercospora eumusae</name>
    <dbReference type="NCBI Taxonomy" id="321146"/>
    <lineage>
        <taxon>Eukaryota</taxon>
        <taxon>Fungi</taxon>
        <taxon>Dikarya</taxon>
        <taxon>Ascomycota</taxon>
        <taxon>Pezizomycotina</taxon>
        <taxon>Dothideomycetes</taxon>
        <taxon>Dothideomycetidae</taxon>
        <taxon>Mycosphaerellales</taxon>
        <taxon>Mycosphaerellaceae</taxon>
        <taxon>Pseudocercospora</taxon>
    </lineage>
</organism>
<keyword evidence="9" id="KW-1185">Reference proteome</keyword>
<evidence type="ECO:0000313" key="9">
    <source>
        <dbReference type="Proteomes" id="UP000070133"/>
    </source>
</evidence>
<evidence type="ECO:0000256" key="2">
    <source>
        <dbReference type="ARBA" id="ARBA00005466"/>
    </source>
</evidence>
<dbReference type="GO" id="GO:0071949">
    <property type="term" value="F:FAD binding"/>
    <property type="evidence" value="ECO:0007669"/>
    <property type="project" value="InterPro"/>
</dbReference>
<dbReference type="GO" id="GO:0016491">
    <property type="term" value="F:oxidoreductase activity"/>
    <property type="evidence" value="ECO:0007669"/>
    <property type="project" value="UniProtKB-KW"/>
</dbReference>
<reference evidence="8 9" key="1">
    <citation type="submission" date="2015-07" db="EMBL/GenBank/DDBJ databases">
        <title>Comparative genomics of the Sigatoka disease complex on banana suggests a link between parallel evolutionary changes in Pseudocercospora fijiensis and Pseudocercospora eumusae and increased virulence on the banana host.</title>
        <authorList>
            <person name="Chang T.-C."/>
            <person name="Salvucci A."/>
            <person name="Crous P.W."/>
            <person name="Stergiopoulos I."/>
        </authorList>
    </citation>
    <scope>NUCLEOTIDE SEQUENCE [LARGE SCALE GENOMIC DNA]</scope>
    <source>
        <strain evidence="8 9">CBS 114824</strain>
    </source>
</reference>
<keyword evidence="6" id="KW-0732">Signal</keyword>
<dbReference type="Gene3D" id="3.30.465.10">
    <property type="match status" value="1"/>
</dbReference>
<dbReference type="PANTHER" id="PTHR42973">
    <property type="entry name" value="BINDING OXIDOREDUCTASE, PUTATIVE (AFU_ORTHOLOGUE AFUA_1G17690)-RELATED"/>
    <property type="match status" value="1"/>
</dbReference>
<evidence type="ECO:0000313" key="8">
    <source>
        <dbReference type="EMBL" id="KXT03356.1"/>
    </source>
</evidence>
<dbReference type="InterPro" id="IPR006094">
    <property type="entry name" value="Oxid_FAD_bind_N"/>
</dbReference>
<comment type="caution">
    <text evidence="8">The sequence shown here is derived from an EMBL/GenBank/DDBJ whole genome shotgun (WGS) entry which is preliminary data.</text>
</comment>
<sequence>MFSKTHPRSTIGLLILCAASLSVADLMQRSAPPLPQAIQTCLEKTGLTLITPSSTDYNTTAKSQNTIYNYQPSAILSPTSTSETASIISCLTSGEIKVSPFGGGHGYASYALGGKDGFAVIDNRNLNTININAAAKTVEVGAGVKIGPLAKALAAQNFALPHGTCSSVGIIAHALGGGWGFGSRKWGWLLDHIISITLIDALGKTRTLNEKSTGEDQEIWWGIRGAGANNFGIVTSMTFSIEPAPSKSVNFKTIFQTNIECANALLTLQDLGRTPGALPIEFGAQLLLYGENGGDPGACSFLGQYLGPLSQLRAIEAQISTNLKLRGVDMPPFNATEFSSWNDALVNLIGNLDAGPNKVPYYAQSLMDDGSPGYSLASAKKIAEAMQKSVNVSDTGTSLSFDLNGPGSGTNGAQPNGNAVWKDAGKREALFLSQIYVYNYPGFDRQAEQDAINAVVDGVNQAVRDANPSGAWGAYVNYIDPRLKNWEHMYYGEAQVVKRLKELKTTVDPKTVFDYPQGLAHARDP</sequence>
<dbReference type="InterPro" id="IPR016169">
    <property type="entry name" value="FAD-bd_PCMH_sub2"/>
</dbReference>
<comment type="similarity">
    <text evidence="2">Belongs to the oxygen-dependent FAD-linked oxidoreductase family.</text>
</comment>
<keyword evidence="3" id="KW-0285">Flavoprotein</keyword>
<comment type="cofactor">
    <cofactor evidence="1">
        <name>FAD</name>
        <dbReference type="ChEBI" id="CHEBI:57692"/>
    </cofactor>
</comment>
<dbReference type="InterPro" id="IPR036318">
    <property type="entry name" value="FAD-bd_PCMH-like_sf"/>
</dbReference>
<evidence type="ECO:0000256" key="5">
    <source>
        <dbReference type="ARBA" id="ARBA00023002"/>
    </source>
</evidence>
<dbReference type="PANTHER" id="PTHR42973:SF39">
    <property type="entry name" value="FAD-BINDING PCMH-TYPE DOMAIN-CONTAINING PROTEIN"/>
    <property type="match status" value="1"/>
</dbReference>
<dbReference type="InterPro" id="IPR050416">
    <property type="entry name" value="FAD-linked_Oxidoreductase"/>
</dbReference>
<feature type="domain" description="FAD-binding PCMH-type" evidence="7">
    <location>
        <begin position="68"/>
        <end position="244"/>
    </location>
</feature>
<protein>
    <recommendedName>
        <fullName evidence="7">FAD-binding PCMH-type domain-containing protein</fullName>
    </recommendedName>
</protein>
<keyword evidence="4" id="KW-0274">FAD</keyword>
<keyword evidence="5" id="KW-0560">Oxidoreductase</keyword>
<feature type="signal peptide" evidence="6">
    <location>
        <begin position="1"/>
        <end position="24"/>
    </location>
</feature>
<evidence type="ECO:0000256" key="6">
    <source>
        <dbReference type="SAM" id="SignalP"/>
    </source>
</evidence>
<evidence type="ECO:0000256" key="4">
    <source>
        <dbReference type="ARBA" id="ARBA00022827"/>
    </source>
</evidence>
<dbReference type="PROSITE" id="PS51387">
    <property type="entry name" value="FAD_PCMH"/>
    <property type="match status" value="1"/>
</dbReference>
<dbReference type="SUPFAM" id="SSF56176">
    <property type="entry name" value="FAD-binding/transporter-associated domain-like"/>
    <property type="match status" value="1"/>
</dbReference>
<evidence type="ECO:0000256" key="3">
    <source>
        <dbReference type="ARBA" id="ARBA00022630"/>
    </source>
</evidence>
<gene>
    <name evidence="8" type="ORF">AC578_3975</name>
</gene>
<dbReference type="InterPro" id="IPR012951">
    <property type="entry name" value="BBE"/>
</dbReference>
<accession>A0A139HLR3</accession>
<dbReference type="InterPro" id="IPR016166">
    <property type="entry name" value="FAD-bd_PCMH"/>
</dbReference>
<dbReference type="Pfam" id="PF08031">
    <property type="entry name" value="BBE"/>
    <property type="match status" value="1"/>
</dbReference>
<dbReference type="EMBL" id="LFZN01000031">
    <property type="protein sequence ID" value="KXT03356.1"/>
    <property type="molecule type" value="Genomic_DNA"/>
</dbReference>
<dbReference type="STRING" id="321146.A0A139HLR3"/>
<dbReference type="OrthoDB" id="407275at2759"/>
<evidence type="ECO:0000256" key="1">
    <source>
        <dbReference type="ARBA" id="ARBA00001974"/>
    </source>
</evidence>
<dbReference type="AlphaFoldDB" id="A0A139HLR3"/>
<feature type="chain" id="PRO_5007806868" description="FAD-binding PCMH-type domain-containing protein" evidence="6">
    <location>
        <begin position="25"/>
        <end position="525"/>
    </location>
</feature>
<proteinExistence type="inferred from homology"/>
<evidence type="ECO:0000259" key="7">
    <source>
        <dbReference type="PROSITE" id="PS51387"/>
    </source>
</evidence>